<name>A0ABX1RGV5_9PSEU</name>
<dbReference type="Gene3D" id="3.60.21.70">
    <property type="entry name" value="PhoD-like phosphatase"/>
    <property type="match status" value="1"/>
</dbReference>
<dbReference type="PANTHER" id="PTHR37031:SF2">
    <property type="entry name" value="PHOD-LIKE PHOSPHATASE METALLOPHOSPHATASE DOMAIN-CONTAINING PROTEIN"/>
    <property type="match status" value="1"/>
</dbReference>
<accession>A0ABX1RGV5</accession>
<proteinExistence type="predicted"/>
<dbReference type="SUPFAM" id="SSF56300">
    <property type="entry name" value="Metallo-dependent phosphatases"/>
    <property type="match status" value="1"/>
</dbReference>
<dbReference type="Pfam" id="PF25077">
    <property type="entry name" value="DUF7800"/>
    <property type="match status" value="1"/>
</dbReference>
<dbReference type="Proteomes" id="UP001296706">
    <property type="component" value="Unassembled WGS sequence"/>
</dbReference>
<keyword evidence="4" id="KW-1185">Reference proteome</keyword>
<dbReference type="InterPro" id="IPR038607">
    <property type="entry name" value="PhoD-like_sf"/>
</dbReference>
<dbReference type="RefSeq" id="WP_169397679.1">
    <property type="nucleotide sequence ID" value="NZ_BAAAJH010000001.1"/>
</dbReference>
<dbReference type="InterPro" id="IPR029052">
    <property type="entry name" value="Metallo-depent_PP-like"/>
</dbReference>
<reference evidence="3 4" key="1">
    <citation type="submission" date="2020-04" db="EMBL/GenBank/DDBJ databases">
        <authorList>
            <person name="Klaysubun C."/>
            <person name="Duangmal K."/>
            <person name="Lipun K."/>
        </authorList>
    </citation>
    <scope>NUCLEOTIDE SEQUENCE [LARGE SCALE GENOMIC DNA]</scope>
    <source>
        <strain evidence="3 4">JCM 11839</strain>
    </source>
</reference>
<feature type="domain" description="PhoD-like phosphatase metallophosphatase" evidence="1">
    <location>
        <begin position="127"/>
        <end position="454"/>
    </location>
</feature>
<evidence type="ECO:0000259" key="2">
    <source>
        <dbReference type="Pfam" id="PF25077"/>
    </source>
</evidence>
<evidence type="ECO:0000259" key="1">
    <source>
        <dbReference type="Pfam" id="PF09423"/>
    </source>
</evidence>
<dbReference type="InterPro" id="IPR018946">
    <property type="entry name" value="PhoD-like_MPP"/>
</dbReference>
<evidence type="ECO:0000313" key="4">
    <source>
        <dbReference type="Proteomes" id="UP001296706"/>
    </source>
</evidence>
<protein>
    <submittedName>
        <fullName evidence="3">Alkaline phosphatase family protein</fullName>
    </submittedName>
</protein>
<dbReference type="Pfam" id="PF09423">
    <property type="entry name" value="PhoD"/>
    <property type="match status" value="1"/>
</dbReference>
<feature type="domain" description="DUF7800" evidence="2">
    <location>
        <begin position="2"/>
        <end position="84"/>
    </location>
</feature>
<organism evidence="3 4">
    <name type="scientific">Pseudonocardia xinjiangensis</name>
    <dbReference type="NCBI Taxonomy" id="75289"/>
    <lineage>
        <taxon>Bacteria</taxon>
        <taxon>Bacillati</taxon>
        <taxon>Actinomycetota</taxon>
        <taxon>Actinomycetes</taxon>
        <taxon>Pseudonocardiales</taxon>
        <taxon>Pseudonocardiaceae</taxon>
        <taxon>Pseudonocardia</taxon>
    </lineage>
</organism>
<comment type="caution">
    <text evidence="3">The sequence shown here is derived from an EMBL/GenBank/DDBJ whole genome shotgun (WGS) entry which is preliminary data.</text>
</comment>
<dbReference type="InterPro" id="IPR056702">
    <property type="entry name" value="DUF7800"/>
</dbReference>
<dbReference type="EMBL" id="JAAXKY010000073">
    <property type="protein sequence ID" value="NMH79617.1"/>
    <property type="molecule type" value="Genomic_DNA"/>
</dbReference>
<dbReference type="CDD" id="cd07389">
    <property type="entry name" value="MPP_PhoD"/>
    <property type="match status" value="1"/>
</dbReference>
<gene>
    <name evidence="3" type="ORF">HF577_21295</name>
</gene>
<sequence>MSLVLGPVLRHVGETTASVWVQTEHAATVSVLGCEARTFEVSGHHYALVPVTGLAPDSRTPYEVEIDGEAVWPPSASPFPPSVIRTRGPESDRSNRIVFGSCRYPKVADPTIAASLGIDALDAYSARMAKRAPEEYADVLLLLGDQVYADELTPRNRRRIAGRRDRHPDWPDEEIVGYDEYVELYRDSWTDPEIRWLMSTVPTAMIFDDHDVRDDWNTSASWRGEMRSTPWWRDRIRAGIASYWVYQHIGNLRPDELASNPDYRKILEHDGDTWPLLVELADRADAETDGAKGVRFSFRWDLGHSRFIMIDSRNGRILEGGEHLMLGDTEFDWIEEQVGTPGPVEHLVIGTSIPWLLPHAIGELETVNEIASGRPGWRGRLAERIRQAADLEHWAAFRASFDRLTAMIDKAAASGPTTVSVLSGDVHHSYAARADLPSGPSARVHQLTCSPVHNTMSWMIKPGFRLGWSRTVGRLASRWAARAGAPPMPLSWNRLTGPLFGNMIATLDIDGASAAVVFEQPRTAATLAEKARVELTS</sequence>
<evidence type="ECO:0000313" key="3">
    <source>
        <dbReference type="EMBL" id="NMH79617.1"/>
    </source>
</evidence>
<dbReference type="PANTHER" id="PTHR37031">
    <property type="entry name" value="METALLOPHOSPHATASE BINDING DOMAIN PROTEIN"/>
    <property type="match status" value="1"/>
</dbReference>